<evidence type="ECO:0000313" key="5">
    <source>
        <dbReference type="Proteomes" id="UP000639772"/>
    </source>
</evidence>
<accession>A0A835V833</accession>
<evidence type="ECO:0000313" key="4">
    <source>
        <dbReference type="Proteomes" id="UP000636800"/>
    </source>
</evidence>
<dbReference type="AlphaFoldDB" id="A0A835V833"/>
<name>A0A835V833_VANPL</name>
<evidence type="ECO:0000313" key="2">
    <source>
        <dbReference type="EMBL" id="KAG0484750.1"/>
    </source>
</evidence>
<keyword evidence="4" id="KW-1185">Reference proteome</keyword>
<comment type="caution">
    <text evidence="3">The sequence shown here is derived from an EMBL/GenBank/DDBJ whole genome shotgun (WGS) entry which is preliminary data.</text>
</comment>
<evidence type="ECO:0000256" key="1">
    <source>
        <dbReference type="SAM" id="MobiDB-lite"/>
    </source>
</evidence>
<gene>
    <name evidence="3" type="ORF">HPP92_008646</name>
    <name evidence="2" type="ORF">HPP92_008829</name>
</gene>
<organism evidence="3 5">
    <name type="scientific">Vanilla planifolia</name>
    <name type="common">Vanilla</name>
    <dbReference type="NCBI Taxonomy" id="51239"/>
    <lineage>
        <taxon>Eukaryota</taxon>
        <taxon>Viridiplantae</taxon>
        <taxon>Streptophyta</taxon>
        <taxon>Embryophyta</taxon>
        <taxon>Tracheophyta</taxon>
        <taxon>Spermatophyta</taxon>
        <taxon>Magnoliopsida</taxon>
        <taxon>Liliopsida</taxon>
        <taxon>Asparagales</taxon>
        <taxon>Orchidaceae</taxon>
        <taxon>Vanilloideae</taxon>
        <taxon>Vanilleae</taxon>
        <taxon>Vanilla</taxon>
    </lineage>
</organism>
<reference evidence="4 5" key="1">
    <citation type="journal article" date="2020" name="Nat. Food">
        <title>A phased Vanilla planifolia genome enables genetic improvement of flavour and production.</title>
        <authorList>
            <person name="Hasing T."/>
            <person name="Tang H."/>
            <person name="Brym M."/>
            <person name="Khazi F."/>
            <person name="Huang T."/>
            <person name="Chambers A.H."/>
        </authorList>
    </citation>
    <scope>NUCLEOTIDE SEQUENCE [LARGE SCALE GENOMIC DNA]</scope>
    <source>
        <tissue evidence="3">Leaf</tissue>
    </source>
</reference>
<dbReference type="Proteomes" id="UP000639772">
    <property type="component" value="Unassembled WGS sequence"/>
</dbReference>
<sequence length="134" mass="15017">MCLKSSKERVVITGQFEVYPDGNLFRHGKPQLILYAMQFILIETRCFQVSRTVTNARRSLYGKECITTLYSYRSSGAFSKVFSGASVTTLSSPRSPSPQKQSVGRRASSWMTSPFSSSRRLRSGSSPSFELPKQ</sequence>
<feature type="compositionally biased region" description="Low complexity" evidence="1">
    <location>
        <begin position="113"/>
        <end position="134"/>
    </location>
</feature>
<evidence type="ECO:0000313" key="3">
    <source>
        <dbReference type="EMBL" id="KAG0486551.1"/>
    </source>
</evidence>
<dbReference type="EMBL" id="JADCNM010000004">
    <property type="protein sequence ID" value="KAG0486551.1"/>
    <property type="molecule type" value="Genomic_DNA"/>
</dbReference>
<proteinExistence type="predicted"/>
<protein>
    <submittedName>
        <fullName evidence="3">Uncharacterized protein</fullName>
    </submittedName>
</protein>
<dbReference type="Proteomes" id="UP000636800">
    <property type="component" value="Unassembled WGS sequence"/>
</dbReference>
<dbReference type="EMBL" id="JADCNL010000004">
    <property type="protein sequence ID" value="KAG0484750.1"/>
    <property type="molecule type" value="Genomic_DNA"/>
</dbReference>
<feature type="region of interest" description="Disordered" evidence="1">
    <location>
        <begin position="87"/>
        <end position="134"/>
    </location>
</feature>